<feature type="compositionally biased region" description="Basic and acidic residues" evidence="1">
    <location>
        <begin position="297"/>
        <end position="307"/>
    </location>
</feature>
<protein>
    <submittedName>
        <fullName evidence="2">Uncharacterized protein</fullName>
    </submittedName>
</protein>
<reference evidence="2 3" key="1">
    <citation type="submission" date="2018-04" db="EMBL/GenBank/DDBJ databases">
        <authorList>
            <person name="Zhang X."/>
            <person name="Yuan J."/>
            <person name="Li F."/>
            <person name="Xiang J."/>
        </authorList>
    </citation>
    <scope>NUCLEOTIDE SEQUENCE [LARGE SCALE GENOMIC DNA]</scope>
    <source>
        <tissue evidence="2">Muscle</tissue>
    </source>
</reference>
<feature type="compositionally biased region" description="Basic and acidic residues" evidence="1">
    <location>
        <begin position="36"/>
        <end position="48"/>
    </location>
</feature>
<feature type="region of interest" description="Disordered" evidence="1">
    <location>
        <begin position="104"/>
        <end position="130"/>
    </location>
</feature>
<gene>
    <name evidence="2" type="ORF">C7M84_015616</name>
</gene>
<keyword evidence="3" id="KW-1185">Reference proteome</keyword>
<accession>A0A3R7QG50</accession>
<feature type="compositionally biased region" description="Polar residues" evidence="1">
    <location>
        <begin position="329"/>
        <end position="386"/>
    </location>
</feature>
<dbReference type="Proteomes" id="UP000283509">
    <property type="component" value="Unassembled WGS sequence"/>
</dbReference>
<dbReference type="EMBL" id="QCYY01002950">
    <property type="protein sequence ID" value="ROT66349.1"/>
    <property type="molecule type" value="Genomic_DNA"/>
</dbReference>
<organism evidence="2 3">
    <name type="scientific">Penaeus vannamei</name>
    <name type="common">Whiteleg shrimp</name>
    <name type="synonym">Litopenaeus vannamei</name>
    <dbReference type="NCBI Taxonomy" id="6689"/>
    <lineage>
        <taxon>Eukaryota</taxon>
        <taxon>Metazoa</taxon>
        <taxon>Ecdysozoa</taxon>
        <taxon>Arthropoda</taxon>
        <taxon>Crustacea</taxon>
        <taxon>Multicrustacea</taxon>
        <taxon>Malacostraca</taxon>
        <taxon>Eumalacostraca</taxon>
        <taxon>Eucarida</taxon>
        <taxon>Decapoda</taxon>
        <taxon>Dendrobranchiata</taxon>
        <taxon>Penaeoidea</taxon>
        <taxon>Penaeidae</taxon>
        <taxon>Penaeus</taxon>
    </lineage>
</organism>
<dbReference type="OrthoDB" id="6392845at2759"/>
<dbReference type="AlphaFoldDB" id="A0A3R7QG50"/>
<feature type="compositionally biased region" description="Polar residues" evidence="1">
    <location>
        <begin position="104"/>
        <end position="119"/>
    </location>
</feature>
<evidence type="ECO:0000256" key="1">
    <source>
        <dbReference type="SAM" id="MobiDB-lite"/>
    </source>
</evidence>
<name>A0A3R7QG50_PENVA</name>
<sequence length="554" mass="62059">MSPVLPCPYPYPYRRHLNRRRTAISSKGVPCRRSYKVPEDRRVAKEGRGGAPSAGLPKRSVTHEPLASKRRMMSVSRQSRTRSVCQRPLQWASCRVPACLSSSACSESVDPSFSRQRSSLSKELRGSRGSKRGIASGAMAGWRRVVVAALLQLAFSRVLPADTNCYERGEQLIGRGYFNCSEPRLNFNDTQEELTMDFRNRNNKIVSSLSLNRTAGAFHLITHKYDKVINRTKLDLPDSSNELQLNINRSSVHAKTRGRWRKLDIPETKEIFSLYFRSSHPPFCITCHGGDIWDNDKAIQPDTEHGAGHTNQATEQNGGDIWHNDKADTTQNTEQGVVQTTRSTEQGMVQSTQATERSDVQSTQNTEQGVVQTTRSTEQSVVQTTQNTEQGIVPTTQTNEQDTEHQTVTLWPLCFILLPLLGLLLCKRTYLCGKMHLLCHDLRTCCRNTKGTTTGNEQEMSGRFHQAREEGNGMMHDTGNFEAVEVETENDTYISADVVQGCGDEEYETVNDIYASADVVQGCGDEEYETVNDIYISADVHQSGSNEYETLTNI</sequence>
<reference evidence="2 3" key="2">
    <citation type="submission" date="2019-01" db="EMBL/GenBank/DDBJ databases">
        <title>The decoding of complex shrimp genome reveals the adaptation for benthos swimmer, frequently molting mechanism and breeding impact on genome.</title>
        <authorList>
            <person name="Sun Y."/>
            <person name="Gao Y."/>
            <person name="Yu Y."/>
        </authorList>
    </citation>
    <scope>NUCLEOTIDE SEQUENCE [LARGE SCALE GENOMIC DNA]</scope>
    <source>
        <tissue evidence="2">Muscle</tissue>
    </source>
</reference>
<feature type="region of interest" description="Disordered" evidence="1">
    <location>
        <begin position="25"/>
        <end position="79"/>
    </location>
</feature>
<feature type="region of interest" description="Disordered" evidence="1">
    <location>
        <begin position="297"/>
        <end position="386"/>
    </location>
</feature>
<evidence type="ECO:0000313" key="3">
    <source>
        <dbReference type="Proteomes" id="UP000283509"/>
    </source>
</evidence>
<comment type="caution">
    <text evidence="2">The sequence shown here is derived from an EMBL/GenBank/DDBJ whole genome shotgun (WGS) entry which is preliminary data.</text>
</comment>
<evidence type="ECO:0000313" key="2">
    <source>
        <dbReference type="EMBL" id="ROT66349.1"/>
    </source>
</evidence>
<proteinExistence type="predicted"/>